<evidence type="ECO:0000256" key="18">
    <source>
        <dbReference type="ARBA" id="ARBA00044912"/>
    </source>
</evidence>
<comment type="function">
    <text evidence="23">Lysosomal dipeptide uniporter that selectively exports lysine, arginine or histidine-containing dipeptides with a net positive charge from the lysosome lumen into the cytosol. Could play a role in a specific type of protein O-glycosylation indirectly regulating macrophages migration and tissue invasion. Also essential for liver homeostasis.</text>
</comment>
<feature type="transmembrane region" description="Helical" evidence="25">
    <location>
        <begin position="54"/>
        <end position="71"/>
    </location>
</feature>
<evidence type="ECO:0000256" key="23">
    <source>
        <dbReference type="ARBA" id="ARBA00045709"/>
    </source>
</evidence>
<comment type="catalytic activity">
    <reaction evidence="16">
        <text>L-lysyl-L-lysine(out) = L-lysyl-L-lysine(in)</text>
        <dbReference type="Rhea" id="RHEA:79403"/>
        <dbReference type="ChEBI" id="CHEBI:229956"/>
    </reaction>
</comment>
<evidence type="ECO:0000256" key="8">
    <source>
        <dbReference type="ARBA" id="ARBA00044876"/>
    </source>
</evidence>
<evidence type="ECO:0000256" key="5">
    <source>
        <dbReference type="ARBA" id="ARBA00022989"/>
    </source>
</evidence>
<comment type="catalytic activity">
    <reaction evidence="18">
        <text>L-histidyl-L-alpha-amino acid(out) = L-histidyl-L-alpha-amino acid(in)</text>
        <dbReference type="Rhea" id="RHEA:79379"/>
        <dbReference type="ChEBI" id="CHEBI:229964"/>
    </reaction>
</comment>
<evidence type="ECO:0000256" key="13">
    <source>
        <dbReference type="ARBA" id="ARBA00044893"/>
    </source>
</evidence>
<dbReference type="PANTHER" id="PTHR23512:SF3">
    <property type="entry name" value="MAJOR FACILITATOR SUPERFAMILY DOMAIN-CONTAINING PROTEIN 1"/>
    <property type="match status" value="1"/>
</dbReference>
<comment type="catalytic activity">
    <reaction evidence="19">
        <text>L-alanyl-L-lysine(out) = L-alanyl-L-lysine(in)</text>
        <dbReference type="Rhea" id="RHEA:79415"/>
        <dbReference type="ChEBI" id="CHEBI:192470"/>
    </reaction>
</comment>
<feature type="transmembrane region" description="Helical" evidence="25">
    <location>
        <begin position="282"/>
        <end position="301"/>
    </location>
</feature>
<feature type="transmembrane region" description="Helical" evidence="25">
    <location>
        <begin position="189"/>
        <end position="208"/>
    </location>
</feature>
<dbReference type="InterPro" id="IPR052187">
    <property type="entry name" value="MFSD1"/>
</dbReference>
<feature type="transmembrane region" description="Helical" evidence="25">
    <location>
        <begin position="23"/>
        <end position="42"/>
    </location>
</feature>
<feature type="domain" description="Major facilitator superfamily (MFS) profile" evidence="26">
    <location>
        <begin position="1"/>
        <end position="367"/>
    </location>
</feature>
<evidence type="ECO:0000256" key="24">
    <source>
        <dbReference type="ARBA" id="ARBA00046376"/>
    </source>
</evidence>
<dbReference type="InterPro" id="IPR011701">
    <property type="entry name" value="MFS"/>
</dbReference>
<evidence type="ECO:0000256" key="4">
    <source>
        <dbReference type="ARBA" id="ARBA00022692"/>
    </source>
</evidence>
<dbReference type="PROSITE" id="PS50850">
    <property type="entry name" value="MFS"/>
    <property type="match status" value="1"/>
</dbReference>
<dbReference type="EMBL" id="DSDY01000105">
    <property type="protein sequence ID" value="HDS10640.1"/>
    <property type="molecule type" value="Genomic_DNA"/>
</dbReference>
<feature type="transmembrane region" description="Helical" evidence="25">
    <location>
        <begin position="107"/>
        <end position="125"/>
    </location>
</feature>
<sequence length="370" mass="40357">MSGILKPEITAIAIKNGWDPVKLLSIFSGTYFYTYALAQLIVGPIVDSLGVRRASFIFLLVMTFGTLMMSVDDAWVLVIGRLLVGFAASVAYLSFHRASSYYYPKESQGLLTAVAIVVGNAGSLASTYPLRLMLLKVGMKSTMIFFAAITLLIAIMLFRTDTRDSRGAFKTNLKTTMNGIKHVLRDTHIYGIGVSGIITYAMVVSFQSSWGQMFYETLGLSADETSKRLLLIPLVLMPTSIIVGYISDDILRIRKPFLLVAGCLSISSWILLLLAYMKSSSILALVGTIFLGLTVGFHIVQPAAAKELYPPEISASTIALMNVMTFSGISVFNTISPVIGIRSTLLLMLGVSLIGFPLIKLWVKETLRTS</sequence>
<dbReference type="GO" id="GO:0005765">
    <property type="term" value="C:lysosomal membrane"/>
    <property type="evidence" value="ECO:0007669"/>
    <property type="project" value="UniProtKB-SubCell"/>
</dbReference>
<keyword evidence="6 25" id="KW-0472">Membrane</keyword>
<evidence type="ECO:0000256" key="21">
    <source>
        <dbReference type="ARBA" id="ARBA00044985"/>
    </source>
</evidence>
<dbReference type="SUPFAM" id="SSF103473">
    <property type="entry name" value="MFS general substrate transporter"/>
    <property type="match status" value="1"/>
</dbReference>
<comment type="subcellular location">
    <subcellularLocation>
        <location evidence="1">Lysosome membrane</location>
        <topology evidence="1">Multi-pass membrane protein</topology>
    </subcellularLocation>
</comment>
<evidence type="ECO:0000256" key="2">
    <source>
        <dbReference type="ARBA" id="ARBA00008335"/>
    </source>
</evidence>
<dbReference type="Gene3D" id="1.20.1250.20">
    <property type="entry name" value="MFS general substrate transporter like domains"/>
    <property type="match status" value="2"/>
</dbReference>
<gene>
    <name evidence="27" type="ORF">ENO04_03345</name>
</gene>
<comment type="catalytic activity">
    <reaction evidence="20">
        <text>L-lysyl-glycine(out) = L-lysyl-glycine(in)</text>
        <dbReference type="Rhea" id="RHEA:79407"/>
        <dbReference type="ChEBI" id="CHEBI:191202"/>
    </reaction>
</comment>
<evidence type="ECO:0000256" key="22">
    <source>
        <dbReference type="ARBA" id="ARBA00045018"/>
    </source>
</evidence>
<keyword evidence="7" id="KW-0458">Lysosome</keyword>
<comment type="catalytic activity">
    <reaction evidence="17">
        <text>L-arginyl-glycine(out) = L-arginyl-glycine(in)</text>
        <dbReference type="Rhea" id="RHEA:79391"/>
        <dbReference type="ChEBI" id="CHEBI:229955"/>
    </reaction>
</comment>
<dbReference type="InterPro" id="IPR036259">
    <property type="entry name" value="MFS_trans_sf"/>
</dbReference>
<dbReference type="Pfam" id="PF07690">
    <property type="entry name" value="MFS_1"/>
    <property type="match status" value="1"/>
</dbReference>
<comment type="catalytic activity">
    <reaction evidence="15">
        <text>L-arginyl-L-alpha-amino acid(out) = L-arginyl-L-alpha-amino acid(in)</text>
        <dbReference type="Rhea" id="RHEA:79371"/>
        <dbReference type="ChEBI" id="CHEBI:84315"/>
    </reaction>
</comment>
<evidence type="ECO:0000256" key="25">
    <source>
        <dbReference type="SAM" id="Phobius"/>
    </source>
</evidence>
<keyword evidence="3" id="KW-0813">Transport</keyword>
<keyword evidence="4 25" id="KW-0812">Transmembrane</keyword>
<accession>A0A7C1E2P2</accession>
<feature type="transmembrane region" description="Helical" evidence="25">
    <location>
        <begin position="77"/>
        <end position="95"/>
    </location>
</feature>
<organism evidence="27">
    <name type="scientific">Fervidicoccus fontis</name>
    <dbReference type="NCBI Taxonomy" id="683846"/>
    <lineage>
        <taxon>Archaea</taxon>
        <taxon>Thermoproteota</taxon>
        <taxon>Thermoprotei</taxon>
        <taxon>Fervidicoccales</taxon>
        <taxon>Fervidicoccaceae</taxon>
        <taxon>Fervidicoccus</taxon>
    </lineage>
</organism>
<feature type="transmembrane region" description="Helical" evidence="25">
    <location>
        <begin position="258"/>
        <end position="276"/>
    </location>
</feature>
<dbReference type="CDD" id="cd06174">
    <property type="entry name" value="MFS"/>
    <property type="match status" value="1"/>
</dbReference>
<evidence type="ECO:0000259" key="26">
    <source>
        <dbReference type="PROSITE" id="PS50850"/>
    </source>
</evidence>
<evidence type="ECO:0000313" key="27">
    <source>
        <dbReference type="EMBL" id="HDS10640.1"/>
    </source>
</evidence>
<protein>
    <recommendedName>
        <fullName evidence="21">Lysosomal dipeptide transporter MFSD1</fullName>
    </recommendedName>
    <alternativeName>
        <fullName evidence="22">Major facilitator superfamily domain-containing protein 1</fullName>
    </alternativeName>
</protein>
<comment type="catalytic activity">
    <reaction evidence="9">
        <text>L-histidyl-glycine(out) = L-histidyl-glycine(in)</text>
        <dbReference type="Rhea" id="RHEA:79395"/>
        <dbReference type="ChEBI" id="CHEBI:229957"/>
    </reaction>
</comment>
<evidence type="ECO:0000256" key="17">
    <source>
        <dbReference type="ARBA" id="ARBA00044903"/>
    </source>
</evidence>
<reference evidence="27" key="1">
    <citation type="journal article" date="2020" name="mSystems">
        <title>Genome- and Community-Level Interaction Insights into Carbon Utilization and Element Cycling Functions of Hydrothermarchaeota in Hydrothermal Sediment.</title>
        <authorList>
            <person name="Zhou Z."/>
            <person name="Liu Y."/>
            <person name="Xu W."/>
            <person name="Pan J."/>
            <person name="Luo Z.H."/>
            <person name="Li M."/>
        </authorList>
    </citation>
    <scope>NUCLEOTIDE SEQUENCE [LARGE SCALE GENOMIC DNA]</scope>
    <source>
        <strain evidence="27">SpSt-123</strain>
    </source>
</reference>
<proteinExistence type="inferred from homology"/>
<evidence type="ECO:0000256" key="1">
    <source>
        <dbReference type="ARBA" id="ARBA00004155"/>
    </source>
</evidence>
<evidence type="ECO:0000256" key="19">
    <source>
        <dbReference type="ARBA" id="ARBA00044919"/>
    </source>
</evidence>
<evidence type="ECO:0000256" key="9">
    <source>
        <dbReference type="ARBA" id="ARBA00044878"/>
    </source>
</evidence>
<comment type="catalytic activity">
    <reaction evidence="12">
        <text>L-lysyl-L-alpha-amino acid(out) = L-lysyl-L-alpha-amino acid(in)</text>
        <dbReference type="Rhea" id="RHEA:79387"/>
        <dbReference type="ChEBI" id="CHEBI:229965"/>
    </reaction>
</comment>
<feature type="transmembrane region" description="Helical" evidence="25">
    <location>
        <begin position="228"/>
        <end position="246"/>
    </location>
</feature>
<comment type="subunit">
    <text evidence="24">Homodimer. Interacts with lysosomal protein GLMP (via lumenal domain); the interaction starts while both proteins are still in the endoplasmic reticulum and is required for stabilization of MFSD1 in lysosomes but has no direct effect on its targeting to lysosomes or transporter activity.</text>
</comment>
<dbReference type="GO" id="GO:0022857">
    <property type="term" value="F:transmembrane transporter activity"/>
    <property type="evidence" value="ECO:0007669"/>
    <property type="project" value="InterPro"/>
</dbReference>
<keyword evidence="5 25" id="KW-1133">Transmembrane helix</keyword>
<comment type="similarity">
    <text evidence="2">Belongs to the major facilitator superfamily.</text>
</comment>
<comment type="catalytic activity">
    <reaction evidence="14">
        <text>L-aspartyl-L-lysine(out) = L-aspartyl-L-lysine(in)</text>
        <dbReference type="Rhea" id="RHEA:79411"/>
        <dbReference type="ChEBI" id="CHEBI:229953"/>
    </reaction>
</comment>
<evidence type="ECO:0000256" key="6">
    <source>
        <dbReference type="ARBA" id="ARBA00023136"/>
    </source>
</evidence>
<feature type="transmembrane region" description="Helical" evidence="25">
    <location>
        <begin position="344"/>
        <end position="363"/>
    </location>
</feature>
<comment type="catalytic activity">
    <reaction evidence="11">
        <text>L-alpha-aminoacyl-L-histidine(out) = L-alpha-aminoacyl-L-histidine(in)</text>
        <dbReference type="Rhea" id="RHEA:79375"/>
        <dbReference type="ChEBI" id="CHEBI:229967"/>
    </reaction>
</comment>
<evidence type="ECO:0000256" key="3">
    <source>
        <dbReference type="ARBA" id="ARBA00022448"/>
    </source>
</evidence>
<comment type="catalytic activity">
    <reaction evidence="10">
        <text>L-alpha-aminoacyl-L-arginine(out) = L-alpha-aminoacyl-L-arginine(in)</text>
        <dbReference type="Rhea" id="RHEA:79367"/>
        <dbReference type="ChEBI" id="CHEBI:229968"/>
    </reaction>
</comment>
<evidence type="ECO:0000256" key="7">
    <source>
        <dbReference type="ARBA" id="ARBA00023228"/>
    </source>
</evidence>
<evidence type="ECO:0000256" key="12">
    <source>
        <dbReference type="ARBA" id="ARBA00044891"/>
    </source>
</evidence>
<comment type="catalytic activity">
    <reaction evidence="13">
        <text>L-alpha-aminoacyl-L-lysine(out) = L-alpha-aminoacyl-L-lysine(in)</text>
        <dbReference type="Rhea" id="RHEA:79383"/>
        <dbReference type="ChEBI" id="CHEBI:229966"/>
    </reaction>
</comment>
<evidence type="ECO:0000256" key="14">
    <source>
        <dbReference type="ARBA" id="ARBA00044898"/>
    </source>
</evidence>
<comment type="caution">
    <text evidence="27">The sequence shown here is derived from an EMBL/GenBank/DDBJ whole genome shotgun (WGS) entry which is preliminary data.</text>
</comment>
<feature type="transmembrane region" description="Helical" evidence="25">
    <location>
        <begin position="313"/>
        <end position="332"/>
    </location>
</feature>
<feature type="transmembrane region" description="Helical" evidence="25">
    <location>
        <begin position="137"/>
        <end position="158"/>
    </location>
</feature>
<evidence type="ECO:0000256" key="10">
    <source>
        <dbReference type="ARBA" id="ARBA00044881"/>
    </source>
</evidence>
<evidence type="ECO:0000256" key="11">
    <source>
        <dbReference type="ARBA" id="ARBA00044884"/>
    </source>
</evidence>
<evidence type="ECO:0000256" key="20">
    <source>
        <dbReference type="ARBA" id="ARBA00044924"/>
    </source>
</evidence>
<dbReference type="AlphaFoldDB" id="A0A7C1E2P2"/>
<evidence type="ECO:0000256" key="15">
    <source>
        <dbReference type="ARBA" id="ARBA00044899"/>
    </source>
</evidence>
<dbReference type="InterPro" id="IPR020846">
    <property type="entry name" value="MFS_dom"/>
</dbReference>
<comment type="catalytic activity">
    <reaction evidence="8">
        <text>L-lysyl-L-alanine(out) = L-lysyl-L-alanine(in)</text>
        <dbReference type="Rhea" id="RHEA:79399"/>
        <dbReference type="ChEBI" id="CHEBI:229954"/>
    </reaction>
</comment>
<dbReference type="PANTHER" id="PTHR23512">
    <property type="entry name" value="MAJOR FACILITATOR SUPERFAMILY DOMAIN-CONTAINING PROTEIN 1"/>
    <property type="match status" value="1"/>
</dbReference>
<evidence type="ECO:0000256" key="16">
    <source>
        <dbReference type="ARBA" id="ARBA00044900"/>
    </source>
</evidence>
<name>A0A7C1E2P2_9CREN</name>